<dbReference type="AlphaFoldDB" id="A0A8S9YD60"/>
<proteinExistence type="predicted"/>
<evidence type="ECO:0000313" key="5">
    <source>
        <dbReference type="Proteomes" id="UP000822476"/>
    </source>
</evidence>
<feature type="region of interest" description="Disordered" evidence="2">
    <location>
        <begin position="426"/>
        <end position="518"/>
    </location>
</feature>
<reference evidence="4" key="1">
    <citation type="submission" date="2019-07" db="EMBL/GenBank/DDBJ databases">
        <title>Annotation for the trematode Paragonimus miyazaki's.</title>
        <authorList>
            <person name="Choi Y.-J."/>
        </authorList>
    </citation>
    <scope>NUCLEOTIDE SEQUENCE</scope>
    <source>
        <strain evidence="4">Japan</strain>
    </source>
</reference>
<accession>A0A8S9YD60</accession>
<dbReference type="PROSITE" id="PS00028">
    <property type="entry name" value="ZINC_FINGER_C2H2_1"/>
    <property type="match status" value="1"/>
</dbReference>
<evidence type="ECO:0000313" key="4">
    <source>
        <dbReference type="EMBL" id="KAF7234271.1"/>
    </source>
</evidence>
<evidence type="ECO:0000256" key="1">
    <source>
        <dbReference type="PROSITE-ProRule" id="PRU00042"/>
    </source>
</evidence>
<gene>
    <name evidence="4" type="ORF">EG68_12181</name>
</gene>
<feature type="region of interest" description="Disordered" evidence="2">
    <location>
        <begin position="623"/>
        <end position="654"/>
    </location>
</feature>
<comment type="caution">
    <text evidence="4">The sequence shown here is derived from an EMBL/GenBank/DDBJ whole genome shotgun (WGS) entry which is preliminary data.</text>
</comment>
<dbReference type="Proteomes" id="UP000822476">
    <property type="component" value="Unassembled WGS sequence"/>
</dbReference>
<feature type="non-terminal residue" evidence="4">
    <location>
        <position position="1"/>
    </location>
</feature>
<organism evidence="4 5">
    <name type="scientific">Paragonimus skrjabini miyazakii</name>
    <dbReference type="NCBI Taxonomy" id="59628"/>
    <lineage>
        <taxon>Eukaryota</taxon>
        <taxon>Metazoa</taxon>
        <taxon>Spiralia</taxon>
        <taxon>Lophotrochozoa</taxon>
        <taxon>Platyhelminthes</taxon>
        <taxon>Trematoda</taxon>
        <taxon>Digenea</taxon>
        <taxon>Plagiorchiida</taxon>
        <taxon>Troglotremata</taxon>
        <taxon>Troglotrematidae</taxon>
        <taxon>Paragonimus</taxon>
    </lineage>
</organism>
<dbReference type="SMART" id="SM00355">
    <property type="entry name" value="ZnF_C2H2"/>
    <property type="match status" value="2"/>
</dbReference>
<dbReference type="Gene3D" id="3.30.160.60">
    <property type="entry name" value="Classic Zinc Finger"/>
    <property type="match status" value="1"/>
</dbReference>
<keyword evidence="1" id="KW-0479">Metal-binding</keyword>
<keyword evidence="1" id="KW-0863">Zinc-finger</keyword>
<evidence type="ECO:0000256" key="2">
    <source>
        <dbReference type="SAM" id="MobiDB-lite"/>
    </source>
</evidence>
<dbReference type="GO" id="GO:0008270">
    <property type="term" value="F:zinc ion binding"/>
    <property type="evidence" value="ECO:0007669"/>
    <property type="project" value="UniProtKB-KW"/>
</dbReference>
<keyword evidence="5" id="KW-1185">Reference proteome</keyword>
<dbReference type="PROSITE" id="PS50157">
    <property type="entry name" value="ZINC_FINGER_C2H2_2"/>
    <property type="match status" value="1"/>
</dbReference>
<dbReference type="EMBL" id="JTDE01010740">
    <property type="protein sequence ID" value="KAF7234271.1"/>
    <property type="molecule type" value="Genomic_DNA"/>
</dbReference>
<protein>
    <recommendedName>
        <fullName evidence="3">C2H2-type domain-containing protein</fullName>
    </recommendedName>
</protein>
<dbReference type="OrthoDB" id="3565419at2759"/>
<feature type="compositionally biased region" description="Polar residues" evidence="2">
    <location>
        <begin position="457"/>
        <end position="509"/>
    </location>
</feature>
<name>A0A8S9YD60_9TREM</name>
<sequence length="849" mass="93900">MDVTIVSSRRLVDNWQLEVEKYDNPASDVLIAKLKFELVVGNAHRNTLRKIDRLIREKVRAWLRLPKDTTLAYMHTKVDGHGLGIPSLETTIPLEQRSKFERLLNSDTPEVVNMIECKAELSDIAVANVPILVQVKRGANFGPKHMLACVALLRVSRNRLRLVVVYASANDARFANTSHLPLHTARGPSSPGCHPPHIHALQPPPSSTRHLPILRASHYAPREQTLSSFSSLGKPRLGSYERSVARIISVIPKFLLVTNEQLFAGSLIKHESPSDFCRGLRFSSSSGLKRHLASHQRNPTAHLAHLADVDGFKCTSCGLVFNSQIGLSQHRRRTHPVEYNKEKLARRPTSQYNWSTLEDASLKRMASGLHRPGEAKKVLYTNLATLFPTRSAEAIKKRLQHLEWNPLNSNETTEDLRAPSLINSVIRNQPPGSMRISITIGPTTCSPNDHPPRDSSCKQTDSPHTTRTQGTDPNILSPRRQSVHSSPIPNVSPIHNCSRTLDNNTTSPNIPHFPPVVQSPLPTERTPVDDHSNFDNLCDLSSQNPAYTHNVDSQLTIPFFDTAYRQPPHVQPVHSLGTRSPSGINTHHASQTLMSTCPISQFLSSTTHECLGAEATSHTQTLELNLPPPNISPIHDCPMSSEKSVHPSNPCSPPSPLTVVLPPALSTTHPIDDHPTNEPTEFPLDNLTQGTHVHDVVPQVSTPQTDIGNTPPIHVTPAPSMDYNLPPAPRKRQPSLSGTTAKISHRGYKRRSDQLTLTSLWGAHRTSQHEALTALQHTVSTSTPRHPEQLQCPSLIVHRNPDSSLSRAPSLADEVLTTQSPLDLCSMSSDNYCHPPTDYSDRPAWLIDD</sequence>
<dbReference type="InterPro" id="IPR013087">
    <property type="entry name" value="Znf_C2H2_type"/>
</dbReference>
<keyword evidence="1" id="KW-0862">Zinc</keyword>
<feature type="region of interest" description="Disordered" evidence="2">
    <location>
        <begin position="726"/>
        <end position="749"/>
    </location>
</feature>
<feature type="domain" description="C2H2-type" evidence="3">
    <location>
        <begin position="312"/>
        <end position="340"/>
    </location>
</feature>
<evidence type="ECO:0000259" key="3">
    <source>
        <dbReference type="PROSITE" id="PS50157"/>
    </source>
</evidence>